<keyword evidence="3" id="KW-0121">Carboxypeptidase</keyword>
<dbReference type="PANTHER" id="PTHR11705">
    <property type="entry name" value="PROTEASE FAMILY M14 CARBOXYPEPTIDASE A,B"/>
    <property type="match status" value="1"/>
</dbReference>
<keyword evidence="7" id="KW-0378">Hydrolase</keyword>
<dbReference type="SMART" id="SM00631">
    <property type="entry name" value="Zn_pept"/>
    <property type="match status" value="1"/>
</dbReference>
<evidence type="ECO:0000259" key="13">
    <source>
        <dbReference type="PROSITE" id="PS52035"/>
    </source>
</evidence>
<gene>
    <name evidence="14" type="ORF">PARMNEM_LOCUS9498</name>
</gene>
<dbReference type="InterPro" id="IPR036990">
    <property type="entry name" value="M14A-like_propep"/>
</dbReference>
<protein>
    <recommendedName>
        <fullName evidence="13">Peptidase M14 domain-containing protein</fullName>
    </recommendedName>
</protein>
<dbReference type="InterPro" id="IPR003146">
    <property type="entry name" value="M14A_act_pep"/>
</dbReference>
<dbReference type="Pfam" id="PF02244">
    <property type="entry name" value="Propep_M14"/>
    <property type="match status" value="1"/>
</dbReference>
<evidence type="ECO:0000256" key="12">
    <source>
        <dbReference type="SAM" id="SignalP"/>
    </source>
</evidence>
<name>A0AAV1L285_9NEOP</name>
<dbReference type="GO" id="GO:0004181">
    <property type="term" value="F:metallocarboxypeptidase activity"/>
    <property type="evidence" value="ECO:0007669"/>
    <property type="project" value="InterPro"/>
</dbReference>
<keyword evidence="9" id="KW-0482">Metalloprotease</keyword>
<evidence type="ECO:0000256" key="2">
    <source>
        <dbReference type="ARBA" id="ARBA00005988"/>
    </source>
</evidence>
<evidence type="ECO:0000256" key="9">
    <source>
        <dbReference type="ARBA" id="ARBA00023049"/>
    </source>
</evidence>
<keyword evidence="8" id="KW-0862">Zinc</keyword>
<evidence type="ECO:0000256" key="7">
    <source>
        <dbReference type="ARBA" id="ARBA00022801"/>
    </source>
</evidence>
<keyword evidence="15" id="KW-1185">Reference proteome</keyword>
<dbReference type="FunFam" id="3.40.630.10:FF:000084">
    <property type="entry name" value="Carboxypeptidase B2"/>
    <property type="match status" value="1"/>
</dbReference>
<dbReference type="PROSITE" id="PS52035">
    <property type="entry name" value="PEPTIDASE_M14"/>
    <property type="match status" value="1"/>
</dbReference>
<evidence type="ECO:0000256" key="6">
    <source>
        <dbReference type="ARBA" id="ARBA00022729"/>
    </source>
</evidence>
<dbReference type="PANTHER" id="PTHR11705:SF91">
    <property type="entry name" value="FI01817P-RELATED"/>
    <property type="match status" value="1"/>
</dbReference>
<keyword evidence="10" id="KW-1015">Disulfide bond</keyword>
<keyword evidence="4" id="KW-0645">Protease</keyword>
<evidence type="ECO:0000313" key="14">
    <source>
        <dbReference type="EMBL" id="CAK1588925.1"/>
    </source>
</evidence>
<keyword evidence="6 12" id="KW-0732">Signal</keyword>
<feature type="chain" id="PRO_5043830415" description="Peptidase M14 domain-containing protein" evidence="12">
    <location>
        <begin position="23"/>
        <end position="420"/>
    </location>
</feature>
<evidence type="ECO:0000256" key="10">
    <source>
        <dbReference type="ARBA" id="ARBA00023157"/>
    </source>
</evidence>
<feature type="signal peptide" evidence="12">
    <location>
        <begin position="1"/>
        <end position="22"/>
    </location>
</feature>
<dbReference type="InterPro" id="IPR000834">
    <property type="entry name" value="Peptidase_M14"/>
</dbReference>
<dbReference type="SUPFAM" id="SSF53187">
    <property type="entry name" value="Zn-dependent exopeptidases"/>
    <property type="match status" value="1"/>
</dbReference>
<dbReference type="Gene3D" id="3.40.630.10">
    <property type="entry name" value="Zn peptidases"/>
    <property type="match status" value="1"/>
</dbReference>
<keyword evidence="5" id="KW-0479">Metal-binding</keyword>
<dbReference type="AlphaFoldDB" id="A0AAV1L285"/>
<feature type="domain" description="Peptidase M14" evidence="13">
    <location>
        <begin position="125"/>
        <end position="419"/>
    </location>
</feature>
<evidence type="ECO:0000256" key="4">
    <source>
        <dbReference type="ARBA" id="ARBA00022670"/>
    </source>
</evidence>
<dbReference type="PRINTS" id="PR00765">
    <property type="entry name" value="CRBOXYPTASEA"/>
</dbReference>
<dbReference type="GO" id="GO:0008270">
    <property type="term" value="F:zinc ion binding"/>
    <property type="evidence" value="ECO:0007669"/>
    <property type="project" value="InterPro"/>
</dbReference>
<reference evidence="14 15" key="1">
    <citation type="submission" date="2023-11" db="EMBL/GenBank/DDBJ databases">
        <authorList>
            <person name="Hedman E."/>
            <person name="Englund M."/>
            <person name="Stromberg M."/>
            <person name="Nyberg Akerstrom W."/>
            <person name="Nylinder S."/>
            <person name="Jareborg N."/>
            <person name="Kallberg Y."/>
            <person name="Kronander E."/>
        </authorList>
    </citation>
    <scope>NUCLEOTIDE SEQUENCE [LARGE SCALE GENOMIC DNA]</scope>
</reference>
<dbReference type="GO" id="GO:0006508">
    <property type="term" value="P:proteolysis"/>
    <property type="evidence" value="ECO:0007669"/>
    <property type="project" value="UniProtKB-KW"/>
</dbReference>
<dbReference type="Proteomes" id="UP001314205">
    <property type="component" value="Unassembled WGS sequence"/>
</dbReference>
<comment type="cofactor">
    <cofactor evidence="1">
        <name>Zn(2+)</name>
        <dbReference type="ChEBI" id="CHEBI:29105"/>
    </cofactor>
</comment>
<evidence type="ECO:0000256" key="5">
    <source>
        <dbReference type="ARBA" id="ARBA00022723"/>
    </source>
</evidence>
<sequence length="420" mass="48381">MGLLKFLIYFVMCHVIVSNVYAKNEEYTGFKVYNVKLETEEQQYKFEILKSDVIGYWRKPSVKFNITGQAMVPPSHFKWFEEKLTELGVAKDISIEDVFEYLSWKEEVAEKILRNEEDKMFSFDDYYRYNDILNYIRTLETAHENSTDINFKVIDAGLTAEGRPLIYIKVTSQAATSEKPIIIIEAGINPREWITIPTSLNIVNKLLDQSYNKFINNFEWIIIPVLNPDGYEYTHTNLRLWTKSRSIQSHLGAICPGVNINRNFDVDWLSFDSSSSPCSHIYGGPEAFSEVETRLIKSLLDSNEKRIRLYVSLQNNGGFISYPWQYERAASGMFVQQHLLGLSMIEAMQEHYNLGVSSEVYGDRASGTSTDFMRKNGVLYTFNIDIVPRSEDSVIIPREEITTIAEDVWRAVSVAADNLL</sequence>
<evidence type="ECO:0000256" key="11">
    <source>
        <dbReference type="PROSITE-ProRule" id="PRU01379"/>
    </source>
</evidence>
<evidence type="ECO:0000256" key="1">
    <source>
        <dbReference type="ARBA" id="ARBA00001947"/>
    </source>
</evidence>
<dbReference type="SUPFAM" id="SSF54897">
    <property type="entry name" value="Protease propeptides/inhibitors"/>
    <property type="match status" value="1"/>
</dbReference>
<comment type="caution">
    <text evidence="14">The sequence shown here is derived from an EMBL/GenBank/DDBJ whole genome shotgun (WGS) entry which is preliminary data.</text>
</comment>
<dbReference type="Pfam" id="PF00246">
    <property type="entry name" value="Peptidase_M14"/>
    <property type="match status" value="1"/>
</dbReference>
<evidence type="ECO:0000313" key="15">
    <source>
        <dbReference type="Proteomes" id="UP001314205"/>
    </source>
</evidence>
<evidence type="ECO:0000256" key="8">
    <source>
        <dbReference type="ARBA" id="ARBA00022833"/>
    </source>
</evidence>
<accession>A0AAV1L285</accession>
<dbReference type="GO" id="GO:0005615">
    <property type="term" value="C:extracellular space"/>
    <property type="evidence" value="ECO:0007669"/>
    <property type="project" value="TreeGrafter"/>
</dbReference>
<comment type="caution">
    <text evidence="11">Lacks conserved residue(s) required for the propagation of feature annotation.</text>
</comment>
<comment type="similarity">
    <text evidence="2 11">Belongs to the peptidase M14 family.</text>
</comment>
<evidence type="ECO:0000256" key="3">
    <source>
        <dbReference type="ARBA" id="ARBA00022645"/>
    </source>
</evidence>
<proteinExistence type="inferred from homology"/>
<dbReference type="Gene3D" id="3.30.70.340">
    <property type="entry name" value="Metallocarboxypeptidase-like"/>
    <property type="match status" value="1"/>
</dbReference>
<dbReference type="EMBL" id="CAVLGL010000083">
    <property type="protein sequence ID" value="CAK1588925.1"/>
    <property type="molecule type" value="Genomic_DNA"/>
</dbReference>
<organism evidence="14 15">
    <name type="scientific">Parnassius mnemosyne</name>
    <name type="common">clouded apollo</name>
    <dbReference type="NCBI Taxonomy" id="213953"/>
    <lineage>
        <taxon>Eukaryota</taxon>
        <taxon>Metazoa</taxon>
        <taxon>Ecdysozoa</taxon>
        <taxon>Arthropoda</taxon>
        <taxon>Hexapoda</taxon>
        <taxon>Insecta</taxon>
        <taxon>Pterygota</taxon>
        <taxon>Neoptera</taxon>
        <taxon>Endopterygota</taxon>
        <taxon>Lepidoptera</taxon>
        <taxon>Glossata</taxon>
        <taxon>Ditrysia</taxon>
        <taxon>Papilionoidea</taxon>
        <taxon>Papilionidae</taxon>
        <taxon>Parnassiinae</taxon>
        <taxon>Parnassini</taxon>
        <taxon>Parnassius</taxon>
        <taxon>Driopa</taxon>
    </lineage>
</organism>